<evidence type="ECO:0000313" key="3">
    <source>
        <dbReference type="Proteomes" id="UP000001805"/>
    </source>
</evidence>
<dbReference type="Proteomes" id="UP000001805">
    <property type="component" value="Chromosome 2, Linkage Group V"/>
</dbReference>
<dbReference type="VEuPathDB" id="FungiDB:NCU16926"/>
<dbReference type="EMBL" id="CM002240">
    <property type="protein sequence ID" value="ESA42366.1"/>
    <property type="molecule type" value="Genomic_DNA"/>
</dbReference>
<evidence type="ECO:0000256" key="1">
    <source>
        <dbReference type="SAM" id="MobiDB-lite"/>
    </source>
</evidence>
<sequence length="110" mass="11449">MRTDPCPGASHPSTLAGHSALGGEPRVKEGRSRASSHGYVRSQLVTSSVFQRKAKPSLCQQKVQSASVSLPAPKPSKGESQSLVVVDDGAILYYPPAQLGSGVRPSPALI</sequence>
<organism evidence="2 3">
    <name type="scientific">Neurospora crassa (strain ATCC 24698 / 74-OR23-1A / CBS 708.71 / DSM 1257 / FGSC 987)</name>
    <dbReference type="NCBI Taxonomy" id="367110"/>
    <lineage>
        <taxon>Eukaryota</taxon>
        <taxon>Fungi</taxon>
        <taxon>Dikarya</taxon>
        <taxon>Ascomycota</taxon>
        <taxon>Pezizomycotina</taxon>
        <taxon>Sordariomycetes</taxon>
        <taxon>Sordariomycetidae</taxon>
        <taxon>Sordariales</taxon>
        <taxon>Sordariaceae</taxon>
        <taxon>Neurospora</taxon>
    </lineage>
</organism>
<keyword evidence="3" id="KW-1185">Reference proteome</keyword>
<dbReference type="KEGG" id="ncr:NCU16926"/>
<dbReference type="RefSeq" id="XP_011394806.1">
    <property type="nucleotide sequence ID" value="XM_011396504.1"/>
</dbReference>
<reference evidence="2 3" key="1">
    <citation type="journal article" date="2003" name="Nature">
        <title>The genome sequence of the filamentous fungus Neurospora crassa.</title>
        <authorList>
            <person name="Galagan J.E."/>
            <person name="Calvo S.E."/>
            <person name="Borkovich K.A."/>
            <person name="Selker E.U."/>
            <person name="Read N.D."/>
            <person name="Jaffe D."/>
            <person name="FitzHugh W."/>
            <person name="Ma L.J."/>
            <person name="Smirnov S."/>
            <person name="Purcell S."/>
            <person name="Rehman B."/>
            <person name="Elkins T."/>
            <person name="Engels R."/>
            <person name="Wang S."/>
            <person name="Nielsen C.B."/>
            <person name="Butler J."/>
            <person name="Endrizzi M."/>
            <person name="Qui D."/>
            <person name="Ianakiev P."/>
            <person name="Bell-Pedersen D."/>
            <person name="Nelson M.A."/>
            <person name="Werner-Washburne M."/>
            <person name="Selitrennikoff C.P."/>
            <person name="Kinsey J.A."/>
            <person name="Braun E.L."/>
            <person name="Zelter A."/>
            <person name="Schulte U."/>
            <person name="Kothe G.O."/>
            <person name="Jedd G."/>
            <person name="Mewes W."/>
            <person name="Staben C."/>
            <person name="Marcotte E."/>
            <person name="Greenberg D."/>
            <person name="Roy A."/>
            <person name="Foley K."/>
            <person name="Naylor J."/>
            <person name="Stange-Thomann N."/>
            <person name="Barrett R."/>
            <person name="Gnerre S."/>
            <person name="Kamal M."/>
            <person name="Kamvysselis M."/>
            <person name="Mauceli E."/>
            <person name="Bielke C."/>
            <person name="Rudd S."/>
            <person name="Frishman D."/>
            <person name="Krystofova S."/>
            <person name="Rasmussen C."/>
            <person name="Metzenberg R.L."/>
            <person name="Perkins D.D."/>
            <person name="Kroken S."/>
            <person name="Cogoni C."/>
            <person name="Macino G."/>
            <person name="Catcheside D."/>
            <person name="Li W."/>
            <person name="Pratt R.J."/>
            <person name="Osmani S.A."/>
            <person name="DeSouza C.P."/>
            <person name="Glass L."/>
            <person name="Orbach M.J."/>
            <person name="Berglund J.A."/>
            <person name="Voelker R."/>
            <person name="Yarden O."/>
            <person name="Plamann M."/>
            <person name="Seiler S."/>
            <person name="Dunlap J."/>
            <person name="Radford A."/>
            <person name="Aramayo R."/>
            <person name="Natvig D.O."/>
            <person name="Alex L.A."/>
            <person name="Mannhaupt G."/>
            <person name="Ebbole D.J."/>
            <person name="Freitag M."/>
            <person name="Paulsen I."/>
            <person name="Sachs M.S."/>
            <person name="Lander E.S."/>
            <person name="Nusbaum C."/>
            <person name="Birren B."/>
        </authorList>
    </citation>
    <scope>NUCLEOTIDE SEQUENCE [LARGE SCALE GENOMIC DNA]</scope>
    <source>
        <strain evidence="3">ATCC 24698 / 74-OR23-1A / CBS 708.71 / DSM 1257 / FGSC 987</strain>
    </source>
</reference>
<feature type="region of interest" description="Disordered" evidence="1">
    <location>
        <begin position="1"/>
        <end position="39"/>
    </location>
</feature>
<protein>
    <submittedName>
        <fullName evidence="2">Uncharacterized protein</fullName>
    </submittedName>
</protein>
<dbReference type="AlphaFoldDB" id="V5INM9"/>
<dbReference type="GeneID" id="23569726"/>
<accession>V5INM9</accession>
<evidence type="ECO:0000313" key="2">
    <source>
        <dbReference type="EMBL" id="ESA42366.1"/>
    </source>
</evidence>
<dbReference type="InParanoid" id="V5INM9"/>
<proteinExistence type="predicted"/>
<gene>
    <name evidence="2" type="ORF">NCU16926</name>
</gene>
<name>V5INM9_NEUCR</name>